<feature type="region of interest" description="Disordered" evidence="1">
    <location>
        <begin position="47"/>
        <end position="66"/>
    </location>
</feature>
<sequence>MEQLSPEALEARRQYEREYRRKWRQKPENKKKQKEYERRYWERKAQQSKMPCCQSSESAKPSMMRM</sequence>
<feature type="region of interest" description="Disordered" evidence="1">
    <location>
        <begin position="18"/>
        <end position="42"/>
    </location>
</feature>
<feature type="compositionally biased region" description="Polar residues" evidence="1">
    <location>
        <begin position="47"/>
        <end position="59"/>
    </location>
</feature>
<proteinExistence type="predicted"/>
<dbReference type="AlphaFoldDB" id="A0A3S1BPW9"/>
<dbReference type="EMBL" id="RZNY01000007">
    <property type="protein sequence ID" value="RUT46776.1"/>
    <property type="molecule type" value="Genomic_DNA"/>
</dbReference>
<dbReference type="Proteomes" id="UP000279446">
    <property type="component" value="Unassembled WGS sequence"/>
</dbReference>
<comment type="caution">
    <text evidence="2">The sequence shown here is derived from an EMBL/GenBank/DDBJ whole genome shotgun (WGS) entry which is preliminary data.</text>
</comment>
<dbReference type="RefSeq" id="WP_127192115.1">
    <property type="nucleotide sequence ID" value="NZ_RZNY01000007.1"/>
</dbReference>
<protein>
    <submittedName>
        <fullName evidence="2">Uncharacterized protein</fullName>
    </submittedName>
</protein>
<accession>A0A3S1BPW9</accession>
<evidence type="ECO:0000256" key="1">
    <source>
        <dbReference type="SAM" id="MobiDB-lite"/>
    </source>
</evidence>
<evidence type="ECO:0000313" key="2">
    <source>
        <dbReference type="EMBL" id="RUT46776.1"/>
    </source>
</evidence>
<evidence type="ECO:0000313" key="3">
    <source>
        <dbReference type="Proteomes" id="UP000279446"/>
    </source>
</evidence>
<gene>
    <name evidence="2" type="ORF">EJP82_11135</name>
</gene>
<keyword evidence="3" id="KW-1185">Reference proteome</keyword>
<name>A0A3S1BPW9_9BACL</name>
<organism evidence="2 3">
    <name type="scientific">Paenibacillus anaericanus</name>
    <dbReference type="NCBI Taxonomy" id="170367"/>
    <lineage>
        <taxon>Bacteria</taxon>
        <taxon>Bacillati</taxon>
        <taxon>Bacillota</taxon>
        <taxon>Bacilli</taxon>
        <taxon>Bacillales</taxon>
        <taxon>Paenibacillaceae</taxon>
        <taxon>Paenibacillus</taxon>
    </lineage>
</organism>
<reference evidence="2 3" key="1">
    <citation type="submission" date="2018-12" db="EMBL/GenBank/DDBJ databases">
        <authorList>
            <person name="Sun L."/>
            <person name="Chen Z."/>
        </authorList>
    </citation>
    <scope>NUCLEOTIDE SEQUENCE [LARGE SCALE GENOMIC DNA]</scope>
    <source>
        <strain evidence="2 3">DSM 15890</strain>
    </source>
</reference>